<gene>
    <name evidence="1" type="ORF">SPARVUS_LOCUS15960095</name>
</gene>
<proteinExistence type="predicted"/>
<accession>A0ABN9HJY6</accession>
<comment type="caution">
    <text evidence="1">The sequence shown here is derived from an EMBL/GenBank/DDBJ whole genome shotgun (WGS) entry which is preliminary data.</text>
</comment>
<reference evidence="1" key="1">
    <citation type="submission" date="2023-05" db="EMBL/GenBank/DDBJ databases">
        <authorList>
            <person name="Stuckert A."/>
        </authorList>
    </citation>
    <scope>NUCLEOTIDE SEQUENCE</scope>
</reference>
<dbReference type="Proteomes" id="UP001162483">
    <property type="component" value="Unassembled WGS sequence"/>
</dbReference>
<name>A0ABN9HJY6_9NEOB</name>
<keyword evidence="2" id="KW-1185">Reference proteome</keyword>
<evidence type="ECO:0000313" key="1">
    <source>
        <dbReference type="EMBL" id="CAI9620266.1"/>
    </source>
</evidence>
<sequence length="49" mass="5856">MSIGLPGREAQFITPENNLHCSRDQWQQALYRCIQRFTLHLRIVHCSMR</sequence>
<evidence type="ECO:0000313" key="2">
    <source>
        <dbReference type="Proteomes" id="UP001162483"/>
    </source>
</evidence>
<organism evidence="1 2">
    <name type="scientific">Staurois parvus</name>
    <dbReference type="NCBI Taxonomy" id="386267"/>
    <lineage>
        <taxon>Eukaryota</taxon>
        <taxon>Metazoa</taxon>
        <taxon>Chordata</taxon>
        <taxon>Craniata</taxon>
        <taxon>Vertebrata</taxon>
        <taxon>Euteleostomi</taxon>
        <taxon>Amphibia</taxon>
        <taxon>Batrachia</taxon>
        <taxon>Anura</taxon>
        <taxon>Neobatrachia</taxon>
        <taxon>Ranoidea</taxon>
        <taxon>Ranidae</taxon>
        <taxon>Staurois</taxon>
    </lineage>
</organism>
<protein>
    <submittedName>
        <fullName evidence="1">Uncharacterized protein</fullName>
    </submittedName>
</protein>
<dbReference type="EMBL" id="CATNWA010020888">
    <property type="protein sequence ID" value="CAI9620266.1"/>
    <property type="molecule type" value="Genomic_DNA"/>
</dbReference>